<dbReference type="Gene3D" id="3.20.20.10">
    <property type="entry name" value="Alanine racemase"/>
    <property type="match status" value="1"/>
</dbReference>
<protein>
    <submittedName>
        <fullName evidence="2">Alanine racemase</fullName>
    </submittedName>
</protein>
<dbReference type="GO" id="GO:0008721">
    <property type="term" value="F:D-serine ammonia-lyase activity"/>
    <property type="evidence" value="ECO:0007669"/>
    <property type="project" value="TreeGrafter"/>
</dbReference>
<dbReference type="RefSeq" id="WP_109359350.1">
    <property type="nucleotide sequence ID" value="NZ_QFRJ01000005.1"/>
</dbReference>
<sequence length="404" mass="46113">MMKKKSDKNYFEQLNSTLKNHHRAIPFLVVDLDRVDENIELFKADLKSNAHFRVVVKSLPSPNLLNYVAEKMNTNRFMVFHQPFLSHLSTILDSKADILLGKPMPIKTAAFFFKNFPKSKNDFNPYSQIQWLVDTKKRALEYLKLAEELKQTLRLNLEIDVGLHRGGFQTLSEVKDVLEIIKASGGKIEFSGFMGYDPHVVKVPKILRSQKKSLSSSNNFYNDSKRMVEEQFSELWNDRLTFNGAGSPTVRLHNTSSSPLNDVAAGSCFVKPSTFDVPTLSNYSPACFIATPVLKKMKDTTIPGLEKFKTLLRFINRKNAQSFFIYGGFWKADYVFPEDLQLNTLFGASTNQTMVNAPMTANLEVDDFVFLRPHQSEFVFLQFGKLMITRGNEIVDEWGVLDSD</sequence>
<accession>A0A2U2XCX4</accession>
<dbReference type="InterPro" id="IPR051466">
    <property type="entry name" value="D-amino_acid_metab_enzyme"/>
</dbReference>
<proteinExistence type="predicted"/>
<keyword evidence="3" id="KW-1185">Reference proteome</keyword>
<dbReference type="Pfam" id="PF01168">
    <property type="entry name" value="Ala_racemase_N"/>
    <property type="match status" value="1"/>
</dbReference>
<dbReference type="InterPro" id="IPR029066">
    <property type="entry name" value="PLP-binding_barrel"/>
</dbReference>
<dbReference type="OrthoDB" id="339576at2"/>
<dbReference type="PANTHER" id="PTHR28004">
    <property type="entry name" value="ZGC:162816-RELATED"/>
    <property type="match status" value="1"/>
</dbReference>
<reference evidence="2 3" key="2">
    <citation type="submission" date="2018-05" db="EMBL/GenBank/DDBJ databases">
        <authorList>
            <person name="Lanie J.A."/>
            <person name="Ng W.-L."/>
            <person name="Kazmierczak K.M."/>
            <person name="Andrzejewski T.M."/>
            <person name="Davidsen T.M."/>
            <person name="Wayne K.J."/>
            <person name="Tettelin H."/>
            <person name="Glass J.I."/>
            <person name="Rusch D."/>
            <person name="Podicherti R."/>
            <person name="Tsui H.-C.T."/>
            <person name="Winkler M.E."/>
        </authorList>
    </citation>
    <scope>NUCLEOTIDE SEQUENCE [LARGE SCALE GENOMIC DNA]</scope>
    <source>
        <strain evidence="2 3">C305</strain>
    </source>
</reference>
<dbReference type="PANTHER" id="PTHR28004:SF2">
    <property type="entry name" value="D-SERINE DEHYDRATASE"/>
    <property type="match status" value="1"/>
</dbReference>
<dbReference type="InterPro" id="IPR001608">
    <property type="entry name" value="Ala_racemase_N"/>
</dbReference>
<evidence type="ECO:0000259" key="1">
    <source>
        <dbReference type="Pfam" id="PF01168"/>
    </source>
</evidence>
<evidence type="ECO:0000313" key="2">
    <source>
        <dbReference type="EMBL" id="PWH85645.1"/>
    </source>
</evidence>
<name>A0A2U2XCX4_9FLAO</name>
<comment type="caution">
    <text evidence="2">The sequence shown here is derived from an EMBL/GenBank/DDBJ whole genome shotgun (WGS) entry which is preliminary data.</text>
</comment>
<evidence type="ECO:0000313" key="3">
    <source>
        <dbReference type="Proteomes" id="UP000245370"/>
    </source>
</evidence>
<organism evidence="2 3">
    <name type="scientific">Brumimicrobium oceani</name>
    <dbReference type="NCBI Taxonomy" id="2100725"/>
    <lineage>
        <taxon>Bacteria</taxon>
        <taxon>Pseudomonadati</taxon>
        <taxon>Bacteroidota</taxon>
        <taxon>Flavobacteriia</taxon>
        <taxon>Flavobacteriales</taxon>
        <taxon>Crocinitomicaceae</taxon>
        <taxon>Brumimicrobium</taxon>
    </lineage>
</organism>
<dbReference type="SUPFAM" id="SSF51419">
    <property type="entry name" value="PLP-binding barrel"/>
    <property type="match status" value="1"/>
</dbReference>
<reference evidence="2 3" key="1">
    <citation type="submission" date="2018-05" db="EMBL/GenBank/DDBJ databases">
        <title>Brumimicrobium oceani sp. nov., isolated from coastal sediment.</title>
        <authorList>
            <person name="Kou Y."/>
        </authorList>
    </citation>
    <scope>NUCLEOTIDE SEQUENCE [LARGE SCALE GENOMIC DNA]</scope>
    <source>
        <strain evidence="2 3">C305</strain>
    </source>
</reference>
<gene>
    <name evidence="2" type="ORF">DIT68_08400</name>
</gene>
<dbReference type="Proteomes" id="UP000245370">
    <property type="component" value="Unassembled WGS sequence"/>
</dbReference>
<dbReference type="AlphaFoldDB" id="A0A2U2XCX4"/>
<dbReference type="GO" id="GO:0036088">
    <property type="term" value="P:D-serine catabolic process"/>
    <property type="evidence" value="ECO:0007669"/>
    <property type="project" value="TreeGrafter"/>
</dbReference>
<feature type="domain" description="Alanine racemase N-terminal" evidence="1">
    <location>
        <begin position="30"/>
        <end position="212"/>
    </location>
</feature>
<dbReference type="EMBL" id="QFRJ01000005">
    <property type="protein sequence ID" value="PWH85645.1"/>
    <property type="molecule type" value="Genomic_DNA"/>
</dbReference>